<sequence>MAKAKVRSNSVDKFMDFVTDFYGKLGFPMLWTEEGRSGRELEIQFKSESGYFVSAHLVPQDDHIIFRDEWGREEPMSPTKANLQRVKSWAASREGSDSSS</sequence>
<proteinExistence type="predicted"/>
<name>A0A381YED3_9ZZZZ</name>
<dbReference type="EMBL" id="UINC01017947">
    <property type="protein sequence ID" value="SVA74941.1"/>
    <property type="molecule type" value="Genomic_DNA"/>
</dbReference>
<dbReference type="AlphaFoldDB" id="A0A381YED3"/>
<feature type="region of interest" description="Disordered" evidence="1">
    <location>
        <begin position="74"/>
        <end position="100"/>
    </location>
</feature>
<organism evidence="2">
    <name type="scientific">marine metagenome</name>
    <dbReference type="NCBI Taxonomy" id="408172"/>
    <lineage>
        <taxon>unclassified sequences</taxon>
        <taxon>metagenomes</taxon>
        <taxon>ecological metagenomes</taxon>
    </lineage>
</organism>
<reference evidence="2" key="1">
    <citation type="submission" date="2018-05" db="EMBL/GenBank/DDBJ databases">
        <authorList>
            <person name="Lanie J.A."/>
            <person name="Ng W.-L."/>
            <person name="Kazmierczak K.M."/>
            <person name="Andrzejewski T.M."/>
            <person name="Davidsen T.M."/>
            <person name="Wayne K.J."/>
            <person name="Tettelin H."/>
            <person name="Glass J.I."/>
            <person name="Rusch D."/>
            <person name="Podicherti R."/>
            <person name="Tsui H.-C.T."/>
            <person name="Winkler M.E."/>
        </authorList>
    </citation>
    <scope>NUCLEOTIDE SEQUENCE</scope>
</reference>
<gene>
    <name evidence="2" type="ORF">METZ01_LOCUS127795</name>
</gene>
<evidence type="ECO:0000256" key="1">
    <source>
        <dbReference type="SAM" id="MobiDB-lite"/>
    </source>
</evidence>
<protein>
    <submittedName>
        <fullName evidence="2">Uncharacterized protein</fullName>
    </submittedName>
</protein>
<evidence type="ECO:0000313" key="2">
    <source>
        <dbReference type="EMBL" id="SVA74941.1"/>
    </source>
</evidence>
<accession>A0A381YED3</accession>